<evidence type="ECO:0000256" key="6">
    <source>
        <dbReference type="SAM" id="MobiDB-lite"/>
    </source>
</evidence>
<comment type="subcellular location">
    <subcellularLocation>
        <location evidence="1">Nucleus</location>
        <location evidence="1">Nucleolus</location>
    </subcellularLocation>
</comment>
<dbReference type="Pfam" id="PF06870">
    <property type="entry name" value="RNA_pol_I_A49"/>
    <property type="match status" value="1"/>
</dbReference>
<evidence type="ECO:0000313" key="8">
    <source>
        <dbReference type="Proteomes" id="UP000605970"/>
    </source>
</evidence>
<dbReference type="InterPro" id="IPR009668">
    <property type="entry name" value="RNA_pol-assoc_fac_A49-like"/>
</dbReference>
<dbReference type="EMBL" id="JABEBT010000047">
    <property type="protein sequence ID" value="KAF7635072.1"/>
    <property type="molecule type" value="Genomic_DNA"/>
</dbReference>
<evidence type="ECO:0000256" key="5">
    <source>
        <dbReference type="ARBA" id="ARBA00023242"/>
    </source>
</evidence>
<dbReference type="OrthoDB" id="5859257at2759"/>
<comment type="caution">
    <text evidence="7">The sequence shown here is derived from an EMBL/GenBank/DDBJ whole genome shotgun (WGS) entry which is preliminary data.</text>
</comment>
<dbReference type="AlphaFoldDB" id="A0A8S9ZPD0"/>
<dbReference type="GO" id="GO:0005730">
    <property type="term" value="C:nucleolus"/>
    <property type="evidence" value="ECO:0007669"/>
    <property type="project" value="UniProtKB-SubCell"/>
</dbReference>
<reference evidence="7" key="1">
    <citation type="journal article" date="2020" name="Ecol. Evol.">
        <title>Genome structure and content of the rice root-knot nematode (Meloidogyne graminicola).</title>
        <authorList>
            <person name="Phan N.T."/>
            <person name="Danchin E.G.J."/>
            <person name="Klopp C."/>
            <person name="Perfus-Barbeoch L."/>
            <person name="Kozlowski D.K."/>
            <person name="Koutsovoulos G.D."/>
            <person name="Lopez-Roques C."/>
            <person name="Bouchez O."/>
            <person name="Zahm M."/>
            <person name="Besnard G."/>
            <person name="Bellafiore S."/>
        </authorList>
    </citation>
    <scope>NUCLEOTIDE SEQUENCE</scope>
    <source>
        <strain evidence="7">VN-18</strain>
    </source>
</reference>
<dbReference type="GO" id="GO:0006351">
    <property type="term" value="P:DNA-templated transcription"/>
    <property type="evidence" value="ECO:0007669"/>
    <property type="project" value="InterPro"/>
</dbReference>
<keyword evidence="3" id="KW-0240">DNA-directed RNA polymerase</keyword>
<keyword evidence="8" id="KW-1185">Reference proteome</keyword>
<gene>
    <name evidence="7" type="ORF">Mgra_00005514</name>
</gene>
<dbReference type="GO" id="GO:0000428">
    <property type="term" value="C:DNA-directed RNA polymerase complex"/>
    <property type="evidence" value="ECO:0007669"/>
    <property type="project" value="UniProtKB-KW"/>
</dbReference>
<feature type="region of interest" description="Disordered" evidence="6">
    <location>
        <begin position="301"/>
        <end position="320"/>
    </location>
</feature>
<sequence length="320" mass="35827">MKSERHKLTKSFGSAKNNKKLEANLRRSITNETLDAMSTTAFSSPNTSIASLLKKEEFDAESPSNADDDKTKLLSIFEKGSSGMLPKPNYDAKVASDVYKITQFLPENFDLFKSDYETESMKFFKVMDSFQYLVKSGVSPIVAKRVGFPFRYANPGVRCTVALKMITLARFIQHFFKGKGKAGTFISAREIQAFSLPSIMIDYFRNEYLGEAIGKNVIKFQISEEKRSRALADLLCLLLLFDEPDFILPLSPLVQELGVSENMLKNFLIGLGCVITSTTEAQALVMNTLRIAKLIGPPSKNSSLVETMGKRNSFGKRRRN</sequence>
<evidence type="ECO:0000313" key="7">
    <source>
        <dbReference type="EMBL" id="KAF7635073.1"/>
    </source>
</evidence>
<protein>
    <submittedName>
        <fullName evidence="7">Uncharacterized protein</fullName>
    </submittedName>
</protein>
<keyword evidence="5" id="KW-0539">Nucleus</keyword>
<accession>A0A8S9ZPD0</accession>
<organism evidence="7 8">
    <name type="scientific">Meloidogyne graminicola</name>
    <dbReference type="NCBI Taxonomy" id="189291"/>
    <lineage>
        <taxon>Eukaryota</taxon>
        <taxon>Metazoa</taxon>
        <taxon>Ecdysozoa</taxon>
        <taxon>Nematoda</taxon>
        <taxon>Chromadorea</taxon>
        <taxon>Rhabditida</taxon>
        <taxon>Tylenchina</taxon>
        <taxon>Tylenchomorpha</taxon>
        <taxon>Tylenchoidea</taxon>
        <taxon>Meloidogynidae</taxon>
        <taxon>Meloidogyninae</taxon>
        <taxon>Meloidogyne</taxon>
    </lineage>
</organism>
<evidence type="ECO:0000256" key="1">
    <source>
        <dbReference type="ARBA" id="ARBA00004604"/>
    </source>
</evidence>
<evidence type="ECO:0000256" key="3">
    <source>
        <dbReference type="ARBA" id="ARBA00022478"/>
    </source>
</evidence>
<dbReference type="EMBL" id="JABEBT010000047">
    <property type="protein sequence ID" value="KAF7635073.1"/>
    <property type="molecule type" value="Genomic_DNA"/>
</dbReference>
<name>A0A8S9ZPD0_9BILA</name>
<dbReference type="Proteomes" id="UP000605970">
    <property type="component" value="Unassembled WGS sequence"/>
</dbReference>
<comment type="similarity">
    <text evidence="2">Belongs to the eukaryotic RPA49/POLR1E RNA polymerase subunit family.</text>
</comment>
<evidence type="ECO:0000256" key="4">
    <source>
        <dbReference type="ARBA" id="ARBA00023163"/>
    </source>
</evidence>
<proteinExistence type="inferred from homology"/>
<keyword evidence="4" id="KW-0804">Transcription</keyword>
<evidence type="ECO:0000256" key="2">
    <source>
        <dbReference type="ARBA" id="ARBA00009430"/>
    </source>
</evidence>
<dbReference type="GO" id="GO:0003677">
    <property type="term" value="F:DNA binding"/>
    <property type="evidence" value="ECO:0007669"/>
    <property type="project" value="InterPro"/>
</dbReference>